<gene>
    <name evidence="4" type="ORF">ACFSOY_13455</name>
</gene>
<dbReference type="Pfam" id="PF01022">
    <property type="entry name" value="HTH_5"/>
    <property type="match status" value="1"/>
</dbReference>
<dbReference type="NCBIfam" id="NF033788">
    <property type="entry name" value="HTH_metalloreg"/>
    <property type="match status" value="1"/>
</dbReference>
<name>A0ABW4ZYB7_9BACL</name>
<evidence type="ECO:0000313" key="4">
    <source>
        <dbReference type="EMBL" id="MFD2170993.1"/>
    </source>
</evidence>
<evidence type="ECO:0000313" key="5">
    <source>
        <dbReference type="Proteomes" id="UP001597343"/>
    </source>
</evidence>
<feature type="domain" description="HTH arsR-type" evidence="3">
    <location>
        <begin position="1"/>
        <end position="93"/>
    </location>
</feature>
<evidence type="ECO:0000256" key="1">
    <source>
        <dbReference type="ARBA" id="ARBA00023125"/>
    </source>
</evidence>
<dbReference type="InterPro" id="IPR001845">
    <property type="entry name" value="HTH_ArsR_DNA-bd_dom"/>
</dbReference>
<dbReference type="PROSITE" id="PS50987">
    <property type="entry name" value="HTH_ARSR_2"/>
    <property type="match status" value="1"/>
</dbReference>
<dbReference type="EMBL" id="JBHUIO010000008">
    <property type="protein sequence ID" value="MFD2170993.1"/>
    <property type="molecule type" value="Genomic_DNA"/>
</dbReference>
<dbReference type="InterPro" id="IPR036388">
    <property type="entry name" value="WH-like_DNA-bd_sf"/>
</dbReference>
<dbReference type="RefSeq" id="WP_386047437.1">
    <property type="nucleotide sequence ID" value="NZ_JBHUIO010000008.1"/>
</dbReference>
<evidence type="ECO:0000256" key="2">
    <source>
        <dbReference type="SAM" id="MobiDB-lite"/>
    </source>
</evidence>
<dbReference type="Gene3D" id="1.10.10.10">
    <property type="entry name" value="Winged helix-like DNA-binding domain superfamily/Winged helix DNA-binding domain"/>
    <property type="match status" value="1"/>
</dbReference>
<accession>A0ABW4ZYB7</accession>
<organism evidence="4 5">
    <name type="scientific">Tumebacillus lipolyticus</name>
    <dbReference type="NCBI Taxonomy" id="1280370"/>
    <lineage>
        <taxon>Bacteria</taxon>
        <taxon>Bacillati</taxon>
        <taxon>Bacillota</taxon>
        <taxon>Bacilli</taxon>
        <taxon>Bacillales</taxon>
        <taxon>Alicyclobacillaceae</taxon>
        <taxon>Tumebacillus</taxon>
    </lineage>
</organism>
<sequence length="127" mass="14890">MDASAPKYDVFQAIADPTRRTMLKMLGEKELSVTQICGHFPITRTAVSKHLHILTDAGLVRHHKAGRETRYQLQPEKLLELRKWLNYFEQYWENKLAMLKHFVEQEDGSDSAGQELRLIDQEPKRDR</sequence>
<keyword evidence="1" id="KW-0238">DNA-binding</keyword>
<dbReference type="Proteomes" id="UP001597343">
    <property type="component" value="Unassembled WGS sequence"/>
</dbReference>
<protein>
    <submittedName>
        <fullName evidence="4">ArsR/SmtB family transcription factor</fullName>
    </submittedName>
</protein>
<dbReference type="InterPro" id="IPR036390">
    <property type="entry name" value="WH_DNA-bd_sf"/>
</dbReference>
<reference evidence="5" key="1">
    <citation type="journal article" date="2019" name="Int. J. Syst. Evol. Microbiol.">
        <title>The Global Catalogue of Microorganisms (GCM) 10K type strain sequencing project: providing services to taxonomists for standard genome sequencing and annotation.</title>
        <authorList>
            <consortium name="The Broad Institute Genomics Platform"/>
            <consortium name="The Broad Institute Genome Sequencing Center for Infectious Disease"/>
            <person name="Wu L."/>
            <person name="Ma J."/>
        </authorList>
    </citation>
    <scope>NUCLEOTIDE SEQUENCE [LARGE SCALE GENOMIC DNA]</scope>
    <source>
        <strain evidence="5">CGMCC 1.13574</strain>
    </source>
</reference>
<evidence type="ECO:0000259" key="3">
    <source>
        <dbReference type="PROSITE" id="PS50987"/>
    </source>
</evidence>
<dbReference type="CDD" id="cd00090">
    <property type="entry name" value="HTH_ARSR"/>
    <property type="match status" value="1"/>
</dbReference>
<dbReference type="SMART" id="SM00418">
    <property type="entry name" value="HTH_ARSR"/>
    <property type="match status" value="1"/>
</dbReference>
<comment type="caution">
    <text evidence="4">The sequence shown here is derived from an EMBL/GenBank/DDBJ whole genome shotgun (WGS) entry which is preliminary data.</text>
</comment>
<dbReference type="PANTHER" id="PTHR38600:SF2">
    <property type="entry name" value="SLL0088 PROTEIN"/>
    <property type="match status" value="1"/>
</dbReference>
<feature type="compositionally biased region" description="Basic and acidic residues" evidence="2">
    <location>
        <begin position="117"/>
        <end position="127"/>
    </location>
</feature>
<feature type="region of interest" description="Disordered" evidence="2">
    <location>
        <begin position="106"/>
        <end position="127"/>
    </location>
</feature>
<keyword evidence="5" id="KW-1185">Reference proteome</keyword>
<dbReference type="PRINTS" id="PR00778">
    <property type="entry name" value="HTHARSR"/>
</dbReference>
<dbReference type="InterPro" id="IPR011991">
    <property type="entry name" value="ArsR-like_HTH"/>
</dbReference>
<proteinExistence type="predicted"/>
<dbReference type="SUPFAM" id="SSF46785">
    <property type="entry name" value="Winged helix' DNA-binding domain"/>
    <property type="match status" value="1"/>
</dbReference>
<dbReference type="PANTHER" id="PTHR38600">
    <property type="entry name" value="TRANSCRIPTIONAL REGULATORY PROTEIN"/>
    <property type="match status" value="1"/>
</dbReference>